<organism evidence="4 5">
    <name type="scientific">Mucuna pruriens</name>
    <name type="common">Velvet bean</name>
    <name type="synonym">Dolichos pruriens</name>
    <dbReference type="NCBI Taxonomy" id="157652"/>
    <lineage>
        <taxon>Eukaryota</taxon>
        <taxon>Viridiplantae</taxon>
        <taxon>Streptophyta</taxon>
        <taxon>Embryophyta</taxon>
        <taxon>Tracheophyta</taxon>
        <taxon>Spermatophyta</taxon>
        <taxon>Magnoliopsida</taxon>
        <taxon>eudicotyledons</taxon>
        <taxon>Gunneridae</taxon>
        <taxon>Pentapetalae</taxon>
        <taxon>rosids</taxon>
        <taxon>fabids</taxon>
        <taxon>Fabales</taxon>
        <taxon>Fabaceae</taxon>
        <taxon>Papilionoideae</taxon>
        <taxon>50 kb inversion clade</taxon>
        <taxon>NPAAA clade</taxon>
        <taxon>indigoferoid/millettioid clade</taxon>
        <taxon>Phaseoleae</taxon>
        <taxon>Mucuna</taxon>
    </lineage>
</organism>
<dbReference type="InterPro" id="IPR000477">
    <property type="entry name" value="RT_dom"/>
</dbReference>
<protein>
    <submittedName>
        <fullName evidence="4">Retrovirus-related Pol polyprotein</fullName>
    </submittedName>
</protein>
<dbReference type="PANTHER" id="PTHR37984">
    <property type="entry name" value="PROTEIN CBG26694"/>
    <property type="match status" value="1"/>
</dbReference>
<dbReference type="Gene3D" id="3.30.70.270">
    <property type="match status" value="1"/>
</dbReference>
<reference evidence="4" key="1">
    <citation type="submission" date="2018-05" db="EMBL/GenBank/DDBJ databases">
        <title>Draft genome of Mucuna pruriens seed.</title>
        <authorList>
            <person name="Nnadi N.E."/>
            <person name="Vos R."/>
            <person name="Hasami M.H."/>
            <person name="Devisetty U.K."/>
            <person name="Aguiy J.C."/>
        </authorList>
    </citation>
    <scope>NUCLEOTIDE SEQUENCE [LARGE SCALE GENOMIC DNA]</scope>
    <source>
        <strain evidence="4">JCA_2017</strain>
    </source>
</reference>
<proteinExistence type="predicted"/>
<dbReference type="InterPro" id="IPR043502">
    <property type="entry name" value="DNA/RNA_pol_sf"/>
</dbReference>
<evidence type="ECO:0000313" key="5">
    <source>
        <dbReference type="Proteomes" id="UP000257109"/>
    </source>
</evidence>
<dbReference type="InterPro" id="IPR041577">
    <property type="entry name" value="RT_RNaseH_2"/>
</dbReference>
<dbReference type="InterPro" id="IPR043128">
    <property type="entry name" value="Rev_trsase/Diguanyl_cyclase"/>
</dbReference>
<accession>A0A371FH98</accession>
<dbReference type="EMBL" id="QJKJ01009118">
    <property type="protein sequence ID" value="RDX77656.1"/>
    <property type="molecule type" value="Genomic_DNA"/>
</dbReference>
<dbReference type="PANTHER" id="PTHR37984:SF5">
    <property type="entry name" value="PROTEIN NYNRIN-LIKE"/>
    <property type="match status" value="1"/>
</dbReference>
<dbReference type="OrthoDB" id="10055717at2759"/>
<evidence type="ECO:0000259" key="2">
    <source>
        <dbReference type="Pfam" id="PF00078"/>
    </source>
</evidence>
<evidence type="ECO:0000259" key="3">
    <source>
        <dbReference type="Pfam" id="PF17919"/>
    </source>
</evidence>
<comment type="caution">
    <text evidence="4">The sequence shown here is derived from an EMBL/GenBank/DDBJ whole genome shotgun (WGS) entry which is preliminary data.</text>
</comment>
<dbReference type="GO" id="GO:0003824">
    <property type="term" value="F:catalytic activity"/>
    <property type="evidence" value="ECO:0007669"/>
    <property type="project" value="UniProtKB-KW"/>
</dbReference>
<dbReference type="Pfam" id="PF17919">
    <property type="entry name" value="RT_RNaseH_2"/>
    <property type="match status" value="1"/>
</dbReference>
<dbReference type="SUPFAM" id="SSF56672">
    <property type="entry name" value="DNA/RNA polymerases"/>
    <property type="match status" value="1"/>
</dbReference>
<dbReference type="InterPro" id="IPR050951">
    <property type="entry name" value="Retrovirus_Pol_polyprotein"/>
</dbReference>
<dbReference type="Pfam" id="PF00078">
    <property type="entry name" value="RVT_1"/>
    <property type="match status" value="1"/>
</dbReference>
<dbReference type="FunFam" id="3.10.20.370:FF:000001">
    <property type="entry name" value="Retrovirus-related Pol polyprotein from transposon 17.6-like protein"/>
    <property type="match status" value="1"/>
</dbReference>
<feature type="non-terminal residue" evidence="4">
    <location>
        <position position="1"/>
    </location>
</feature>
<sequence>MEKLSGKFHYCFLDGFSDYTQIHIAPEDQHKTTFTCPFGTFAYTRMPFGMCNASNTFQRCMTSIFSNLLQDCMEVFMDDFTMYADSFDACLDNLSKVLTRCIDTNLVLNFEKCHFMLTEGNVLGHLVSNKGIEVDKSKIDIITSLPNPASMREVRSFLGHDVEFKFDQPCIEAFQELKNRLTSTLILQAPNWNRPFKLMCDASNSALGAVLGQRVGIGQPVHVIAYTSRTMDPAQQNYTTTKKELLTIVFALDKFHSYLLCSRIIVFSDHVALRFLLKKLDAKSRMIGAKNFVADHLSRIEKESEPMSIKDEFPDEQLLHIIKPTPWFADICNFVAASQFPLEASWLYKEKSEVMPNTTFGMIFTYGDFAMIKLFASASLRPRSIRSSNSAMQHLEADTMEQL</sequence>
<keyword evidence="5" id="KW-1185">Reference proteome</keyword>
<dbReference type="CDD" id="cd09274">
    <property type="entry name" value="RNase_HI_RT_Ty3"/>
    <property type="match status" value="1"/>
</dbReference>
<dbReference type="Proteomes" id="UP000257109">
    <property type="component" value="Unassembled WGS sequence"/>
</dbReference>
<name>A0A371FH98_MUCPR</name>
<keyword evidence="1" id="KW-0511">Multifunctional enzyme</keyword>
<dbReference type="Gene3D" id="3.10.20.370">
    <property type="match status" value="1"/>
</dbReference>
<feature type="domain" description="Reverse transcriptase/retrotransposon-derived protein RNase H-like" evidence="3">
    <location>
        <begin position="167"/>
        <end position="266"/>
    </location>
</feature>
<evidence type="ECO:0000313" key="4">
    <source>
        <dbReference type="EMBL" id="RDX77656.1"/>
    </source>
</evidence>
<dbReference type="Gene3D" id="3.10.10.10">
    <property type="entry name" value="HIV Type 1 Reverse Transcriptase, subunit A, domain 1"/>
    <property type="match status" value="1"/>
</dbReference>
<dbReference type="CDD" id="cd01647">
    <property type="entry name" value="RT_LTR"/>
    <property type="match status" value="1"/>
</dbReference>
<dbReference type="AlphaFoldDB" id="A0A371FH98"/>
<evidence type="ECO:0000256" key="1">
    <source>
        <dbReference type="ARBA" id="ARBA00023268"/>
    </source>
</evidence>
<feature type="domain" description="Reverse transcriptase" evidence="2">
    <location>
        <begin position="3"/>
        <end position="125"/>
    </location>
</feature>
<gene>
    <name evidence="4" type="primary">pol</name>
    <name evidence="4" type="ORF">CR513_42178</name>
</gene>